<reference evidence="1" key="1">
    <citation type="journal article" date="2018" name="Nat. Plants">
        <title>Whole-genome landscape of Medicago truncatula symbiotic genes.</title>
        <authorList>
            <person name="Pecrix Y."/>
            <person name="Gamas P."/>
            <person name="Carrere S."/>
        </authorList>
    </citation>
    <scope>NUCLEOTIDE SEQUENCE</scope>
    <source>
        <tissue evidence="1">Leaves</tissue>
    </source>
</reference>
<name>A0A396GPN8_MEDTR</name>
<dbReference type="EMBL" id="PSQE01000008">
    <property type="protein sequence ID" value="RHN43010.1"/>
    <property type="molecule type" value="Genomic_DNA"/>
</dbReference>
<protein>
    <submittedName>
        <fullName evidence="1">Uncharacterized protein</fullName>
    </submittedName>
</protein>
<dbReference type="Gramene" id="rna49529">
    <property type="protein sequence ID" value="RHN43010.1"/>
    <property type="gene ID" value="gene49529"/>
</dbReference>
<accession>A0A396GPN8</accession>
<sequence>MRDVALGMNVKFYKLVTQHILVTVILNHQKRSLKGLMFGTTLSKLIKMEKKCVSV</sequence>
<dbReference type="Proteomes" id="UP000265566">
    <property type="component" value="Chromosome 8"/>
</dbReference>
<dbReference type="AlphaFoldDB" id="A0A396GPN8"/>
<evidence type="ECO:0000313" key="1">
    <source>
        <dbReference type="EMBL" id="RHN43010.1"/>
    </source>
</evidence>
<organism evidence="1">
    <name type="scientific">Medicago truncatula</name>
    <name type="common">Barrel medic</name>
    <name type="synonym">Medicago tribuloides</name>
    <dbReference type="NCBI Taxonomy" id="3880"/>
    <lineage>
        <taxon>Eukaryota</taxon>
        <taxon>Viridiplantae</taxon>
        <taxon>Streptophyta</taxon>
        <taxon>Embryophyta</taxon>
        <taxon>Tracheophyta</taxon>
        <taxon>Spermatophyta</taxon>
        <taxon>Magnoliopsida</taxon>
        <taxon>eudicotyledons</taxon>
        <taxon>Gunneridae</taxon>
        <taxon>Pentapetalae</taxon>
        <taxon>rosids</taxon>
        <taxon>fabids</taxon>
        <taxon>Fabales</taxon>
        <taxon>Fabaceae</taxon>
        <taxon>Papilionoideae</taxon>
        <taxon>50 kb inversion clade</taxon>
        <taxon>NPAAA clade</taxon>
        <taxon>Hologalegina</taxon>
        <taxon>IRL clade</taxon>
        <taxon>Trifolieae</taxon>
        <taxon>Medicago</taxon>
    </lineage>
</organism>
<proteinExistence type="predicted"/>
<comment type="caution">
    <text evidence="1">The sequence shown here is derived from an EMBL/GenBank/DDBJ whole genome shotgun (WGS) entry which is preliminary data.</text>
</comment>
<gene>
    <name evidence="1" type="ORF">MtrunA17_Chr8g0383201</name>
</gene>